<evidence type="ECO:0000256" key="1">
    <source>
        <dbReference type="SAM" id="MobiDB-lite"/>
    </source>
</evidence>
<keyword evidence="4" id="KW-1185">Reference proteome</keyword>
<protein>
    <submittedName>
        <fullName evidence="2">Uncharacterized protein</fullName>
    </submittedName>
</protein>
<sequence length="311" mass="36400">MSSNSNYPARNRSLSISSDTSETSVWEKYELDQQIESRCNYFEDDEKYFSNPNENDTEEDNEENGQFYSSTGMGHRSASLSNLTSMQSNRFRGDEPIDDHQPNLSFVLVDQRTVRIIVYEQKNDMNYVEEWLRLTKSSESVFSSWHFGLSYILRQFEQACSIDLAFSEPTPPVWLMFENPLKFKDSNLQLREISLRQTSVSKNKPNGKLLFKTWPVSVELNYGALLSTDHFHSAIQFTTKKHDRSQWFLAFYDRKINIEITDQNLKISKIKKCILEENIDHTAIFHMTKTGFALYICQKCNLSEYETQKPQ</sequence>
<reference evidence="2" key="1">
    <citation type="submission" date="2021-02" db="EMBL/GenBank/DDBJ databases">
        <authorList>
            <person name="Nowell W R."/>
        </authorList>
    </citation>
    <scope>NUCLEOTIDE SEQUENCE</scope>
</reference>
<organism evidence="2 4">
    <name type="scientific">Didymodactylos carnosus</name>
    <dbReference type="NCBI Taxonomy" id="1234261"/>
    <lineage>
        <taxon>Eukaryota</taxon>
        <taxon>Metazoa</taxon>
        <taxon>Spiralia</taxon>
        <taxon>Gnathifera</taxon>
        <taxon>Rotifera</taxon>
        <taxon>Eurotatoria</taxon>
        <taxon>Bdelloidea</taxon>
        <taxon>Philodinida</taxon>
        <taxon>Philodinidae</taxon>
        <taxon>Didymodactylos</taxon>
    </lineage>
</organism>
<feature type="region of interest" description="Disordered" evidence="1">
    <location>
        <begin position="42"/>
        <end position="78"/>
    </location>
</feature>
<name>A0A816AM79_9BILA</name>
<accession>A0A816AM79</accession>
<dbReference type="AlphaFoldDB" id="A0A816AM79"/>
<dbReference type="Proteomes" id="UP000681722">
    <property type="component" value="Unassembled WGS sequence"/>
</dbReference>
<comment type="caution">
    <text evidence="2">The sequence shown here is derived from an EMBL/GenBank/DDBJ whole genome shotgun (WGS) entry which is preliminary data.</text>
</comment>
<feature type="compositionally biased region" description="Polar residues" evidence="1">
    <location>
        <begin position="66"/>
        <end position="78"/>
    </location>
</feature>
<gene>
    <name evidence="2" type="ORF">GPM918_LOCUS42334</name>
    <name evidence="3" type="ORF">SRO942_LOCUS43552</name>
</gene>
<dbReference type="Proteomes" id="UP000663829">
    <property type="component" value="Unassembled WGS sequence"/>
</dbReference>
<evidence type="ECO:0000313" key="3">
    <source>
        <dbReference type="EMBL" id="CAF4475971.1"/>
    </source>
</evidence>
<dbReference type="EMBL" id="CAJNOQ010035424">
    <property type="protein sequence ID" value="CAF1599407.1"/>
    <property type="molecule type" value="Genomic_DNA"/>
</dbReference>
<feature type="non-terminal residue" evidence="2">
    <location>
        <position position="311"/>
    </location>
</feature>
<feature type="compositionally biased region" description="Low complexity" evidence="1">
    <location>
        <begin position="13"/>
        <end position="24"/>
    </location>
</feature>
<dbReference type="EMBL" id="CAJOBC010101801">
    <property type="protein sequence ID" value="CAF4475971.1"/>
    <property type="molecule type" value="Genomic_DNA"/>
</dbReference>
<evidence type="ECO:0000313" key="2">
    <source>
        <dbReference type="EMBL" id="CAF1599407.1"/>
    </source>
</evidence>
<feature type="region of interest" description="Disordered" evidence="1">
    <location>
        <begin position="1"/>
        <end position="26"/>
    </location>
</feature>
<proteinExistence type="predicted"/>
<evidence type="ECO:0000313" key="4">
    <source>
        <dbReference type="Proteomes" id="UP000663829"/>
    </source>
</evidence>